<evidence type="ECO:0000256" key="3">
    <source>
        <dbReference type="ARBA" id="ARBA00022729"/>
    </source>
</evidence>
<gene>
    <name evidence="4" type="ORF">DFQ50_107181</name>
</gene>
<dbReference type="Pfam" id="PF10627">
    <property type="entry name" value="CsgE"/>
    <property type="match status" value="1"/>
</dbReference>
<organism evidence="4 5">
    <name type="scientific">Pseudocitrobacter faecalis</name>
    <dbReference type="NCBI Taxonomy" id="1398493"/>
    <lineage>
        <taxon>Bacteria</taxon>
        <taxon>Pseudomonadati</taxon>
        <taxon>Pseudomonadota</taxon>
        <taxon>Gammaproteobacteria</taxon>
        <taxon>Enterobacterales</taxon>
        <taxon>Enterobacteriaceae</taxon>
        <taxon>Pseudocitrobacter</taxon>
    </lineage>
</organism>
<keyword evidence="3" id="KW-0732">Signal</keyword>
<sequence length="136" mass="15171">MGEQIPTVTTMKTVPLLATVLLLHLAPATAVELEVPGLIVTRAVTSVGQKFCRDFSEHWTDNKINLSIIERPSARWGSIMTIRYDQDIVFQTIVSPVMRNYDAVITQAVASVQEEIQKRIINQALLQTGDLSSDEY</sequence>
<protein>
    <recommendedName>
        <fullName evidence="2">Curli production assembly/transport component CsgE</fullName>
    </recommendedName>
</protein>
<dbReference type="InterPro" id="IPR018900">
    <property type="entry name" value="Curli_CsgE"/>
</dbReference>
<reference evidence="4 5" key="1">
    <citation type="submission" date="2018-06" db="EMBL/GenBank/DDBJ databases">
        <title>Genomic Encyclopedia of Type Strains, Phase IV (KMG-IV): sequencing the most valuable type-strain genomes for metagenomic binning, comparative biology and taxonomic classification.</title>
        <authorList>
            <person name="Goeker M."/>
        </authorList>
    </citation>
    <scope>NUCLEOTIDE SEQUENCE [LARGE SCALE GENOMIC DNA]</scope>
    <source>
        <strain evidence="4 5">DSM 27453</strain>
    </source>
</reference>
<dbReference type="EMBL" id="QNRL01000007">
    <property type="protein sequence ID" value="RBP09459.1"/>
    <property type="molecule type" value="Genomic_DNA"/>
</dbReference>
<accession>A0ABX9FWS0</accession>
<evidence type="ECO:0000313" key="4">
    <source>
        <dbReference type="EMBL" id="RBP09459.1"/>
    </source>
</evidence>
<evidence type="ECO:0000313" key="5">
    <source>
        <dbReference type="Proteomes" id="UP000253201"/>
    </source>
</evidence>
<dbReference type="Proteomes" id="UP000253201">
    <property type="component" value="Unassembled WGS sequence"/>
</dbReference>
<comment type="caution">
    <text evidence="4">The sequence shown here is derived from an EMBL/GenBank/DDBJ whole genome shotgun (WGS) entry which is preliminary data.</text>
</comment>
<comment type="function">
    <text evidence="1">May be involved in the biogenesis of curli organelles.</text>
</comment>
<evidence type="ECO:0000256" key="1">
    <source>
        <dbReference type="ARBA" id="ARBA00003989"/>
    </source>
</evidence>
<proteinExistence type="predicted"/>
<name>A0ABX9FWS0_9ENTR</name>
<keyword evidence="5" id="KW-1185">Reference proteome</keyword>
<evidence type="ECO:0000256" key="2">
    <source>
        <dbReference type="ARBA" id="ARBA00014024"/>
    </source>
</evidence>